<dbReference type="PROSITE" id="PS51294">
    <property type="entry name" value="HTH_MYB"/>
    <property type="match status" value="1"/>
</dbReference>
<keyword evidence="3" id="KW-0238">DNA-binding</keyword>
<accession>A0A250WPW9</accession>
<dbReference type="PROSITE" id="PS50090">
    <property type="entry name" value="MYB_LIKE"/>
    <property type="match status" value="1"/>
</dbReference>
<evidence type="ECO:0000256" key="1">
    <source>
        <dbReference type="ARBA" id="ARBA00004123"/>
    </source>
</evidence>
<dbReference type="CDD" id="cd00167">
    <property type="entry name" value="SANT"/>
    <property type="match status" value="1"/>
</dbReference>
<evidence type="ECO:0000256" key="3">
    <source>
        <dbReference type="ARBA" id="ARBA00023125"/>
    </source>
</evidence>
<feature type="domain" description="HTH myb-type" evidence="8">
    <location>
        <begin position="17"/>
        <end position="71"/>
    </location>
</feature>
<dbReference type="InterPro" id="IPR009057">
    <property type="entry name" value="Homeodomain-like_sf"/>
</dbReference>
<feature type="domain" description="Myb-like" evidence="7">
    <location>
        <begin position="15"/>
        <end position="67"/>
    </location>
</feature>
<dbReference type="InterPro" id="IPR052245">
    <property type="entry name" value="Plant_Stress_Dev_TF"/>
</dbReference>
<gene>
    <name evidence="9" type="ORF">CEUSTIGMA_g158.t1</name>
</gene>
<dbReference type="InterPro" id="IPR017930">
    <property type="entry name" value="Myb_dom"/>
</dbReference>
<dbReference type="GO" id="GO:0006355">
    <property type="term" value="P:regulation of DNA-templated transcription"/>
    <property type="evidence" value="ECO:0007669"/>
    <property type="project" value="UniProtKB-ARBA"/>
</dbReference>
<dbReference type="EMBL" id="BEGY01000001">
    <property type="protein sequence ID" value="GAX72702.1"/>
    <property type="molecule type" value="Genomic_DNA"/>
</dbReference>
<dbReference type="SMART" id="SM00717">
    <property type="entry name" value="SANT"/>
    <property type="match status" value="1"/>
</dbReference>
<evidence type="ECO:0000256" key="4">
    <source>
        <dbReference type="ARBA" id="ARBA00023163"/>
    </source>
</evidence>
<evidence type="ECO:0000313" key="9">
    <source>
        <dbReference type="EMBL" id="GAX72702.1"/>
    </source>
</evidence>
<dbReference type="Pfam" id="PF00249">
    <property type="entry name" value="Myb_DNA-binding"/>
    <property type="match status" value="1"/>
</dbReference>
<evidence type="ECO:0000313" key="10">
    <source>
        <dbReference type="Proteomes" id="UP000232323"/>
    </source>
</evidence>
<dbReference type="InterPro" id="IPR006447">
    <property type="entry name" value="Myb_dom_plants"/>
</dbReference>
<feature type="compositionally biased region" description="Low complexity" evidence="6">
    <location>
        <begin position="94"/>
        <end position="107"/>
    </location>
</feature>
<feature type="compositionally biased region" description="Basic and acidic residues" evidence="6">
    <location>
        <begin position="1"/>
        <end position="17"/>
    </location>
</feature>
<dbReference type="STRING" id="1157962.A0A250WPW9"/>
<protein>
    <submittedName>
        <fullName evidence="9">Uncharacterized protein</fullName>
    </submittedName>
</protein>
<evidence type="ECO:0000259" key="7">
    <source>
        <dbReference type="PROSITE" id="PS50090"/>
    </source>
</evidence>
<dbReference type="PANTHER" id="PTHR44191">
    <property type="entry name" value="TRANSCRIPTION FACTOR KUA1"/>
    <property type="match status" value="1"/>
</dbReference>
<dbReference type="SUPFAM" id="SSF46689">
    <property type="entry name" value="Homeodomain-like"/>
    <property type="match status" value="1"/>
</dbReference>
<dbReference type="FunFam" id="1.10.10.60:FF:000009">
    <property type="entry name" value="transcription factor MYB1R1"/>
    <property type="match status" value="1"/>
</dbReference>
<dbReference type="GO" id="GO:0003677">
    <property type="term" value="F:DNA binding"/>
    <property type="evidence" value="ECO:0007669"/>
    <property type="project" value="UniProtKB-KW"/>
</dbReference>
<evidence type="ECO:0000259" key="8">
    <source>
        <dbReference type="PROSITE" id="PS51294"/>
    </source>
</evidence>
<feature type="region of interest" description="Disordered" evidence="6">
    <location>
        <begin position="1"/>
        <end position="21"/>
    </location>
</feature>
<dbReference type="Gene3D" id="1.10.10.60">
    <property type="entry name" value="Homeodomain-like"/>
    <property type="match status" value="1"/>
</dbReference>
<dbReference type="NCBIfam" id="TIGR01557">
    <property type="entry name" value="myb_SHAQKYF"/>
    <property type="match status" value="1"/>
</dbReference>
<keyword evidence="5" id="KW-0539">Nucleus</keyword>
<dbReference type="GO" id="GO:0005634">
    <property type="term" value="C:nucleus"/>
    <property type="evidence" value="ECO:0007669"/>
    <property type="project" value="UniProtKB-SubCell"/>
</dbReference>
<dbReference type="InterPro" id="IPR001005">
    <property type="entry name" value="SANT/Myb"/>
</dbReference>
<sequence length="271" mass="28827">MTSETAENHMSQEDSGSKKGVPWSELEHAAFLKGLRSLGKGNWRGISRMFVPSRSPTQVASHAQKYFLRLNGCTKRRSRFSGLEQVSRCRVKQSSPVSTSSSVPTSSGDSQNQDSDKVEAMPTGVQHIPMPPMLQPAPHMMHSGLLPPMLFNPGGAPIFAPLFFPPATFAKPGFSGMMIPLMMGLPPPHLAFKGLPIVSKEEGCADSSATLSLRIAALCKPEARQASTACFEAVSLLGLPRLGGPAPGCHMVLRASAFSAFRPTGGQVTAA</sequence>
<dbReference type="Proteomes" id="UP000232323">
    <property type="component" value="Unassembled WGS sequence"/>
</dbReference>
<evidence type="ECO:0000256" key="5">
    <source>
        <dbReference type="ARBA" id="ARBA00023242"/>
    </source>
</evidence>
<evidence type="ECO:0000256" key="2">
    <source>
        <dbReference type="ARBA" id="ARBA00023015"/>
    </source>
</evidence>
<dbReference type="OrthoDB" id="118550at2759"/>
<name>A0A250WPW9_9CHLO</name>
<dbReference type="AlphaFoldDB" id="A0A250WPW9"/>
<keyword evidence="10" id="KW-1185">Reference proteome</keyword>
<dbReference type="PANTHER" id="PTHR44191:SF62">
    <property type="entry name" value="OS04G0341900 PROTEIN"/>
    <property type="match status" value="1"/>
</dbReference>
<comment type="subcellular location">
    <subcellularLocation>
        <location evidence="1">Nucleus</location>
    </subcellularLocation>
</comment>
<feature type="region of interest" description="Disordered" evidence="6">
    <location>
        <begin position="81"/>
        <end position="118"/>
    </location>
</feature>
<evidence type="ECO:0000256" key="6">
    <source>
        <dbReference type="SAM" id="MobiDB-lite"/>
    </source>
</evidence>
<keyword evidence="2" id="KW-0805">Transcription regulation</keyword>
<keyword evidence="4" id="KW-0804">Transcription</keyword>
<proteinExistence type="predicted"/>
<organism evidence="9 10">
    <name type="scientific">Chlamydomonas eustigma</name>
    <dbReference type="NCBI Taxonomy" id="1157962"/>
    <lineage>
        <taxon>Eukaryota</taxon>
        <taxon>Viridiplantae</taxon>
        <taxon>Chlorophyta</taxon>
        <taxon>core chlorophytes</taxon>
        <taxon>Chlorophyceae</taxon>
        <taxon>CS clade</taxon>
        <taxon>Chlamydomonadales</taxon>
        <taxon>Chlamydomonadaceae</taxon>
        <taxon>Chlamydomonas</taxon>
    </lineage>
</organism>
<comment type="caution">
    <text evidence="9">The sequence shown here is derived from an EMBL/GenBank/DDBJ whole genome shotgun (WGS) entry which is preliminary data.</text>
</comment>
<reference evidence="9 10" key="1">
    <citation type="submission" date="2017-08" db="EMBL/GenBank/DDBJ databases">
        <title>Acidophilic green algal genome provides insights into adaptation to an acidic environment.</title>
        <authorList>
            <person name="Hirooka S."/>
            <person name="Hirose Y."/>
            <person name="Kanesaki Y."/>
            <person name="Higuchi S."/>
            <person name="Fujiwara T."/>
            <person name="Onuma R."/>
            <person name="Era A."/>
            <person name="Ohbayashi R."/>
            <person name="Uzuka A."/>
            <person name="Nozaki H."/>
            <person name="Yoshikawa H."/>
            <person name="Miyagishima S.Y."/>
        </authorList>
    </citation>
    <scope>NUCLEOTIDE SEQUENCE [LARGE SCALE GENOMIC DNA]</scope>
    <source>
        <strain evidence="9 10">NIES-2499</strain>
    </source>
</reference>